<protein>
    <submittedName>
        <fullName evidence="3">Uncharacterized protein</fullName>
    </submittedName>
</protein>
<keyword evidence="2" id="KW-0472">Membrane</keyword>
<dbReference type="Proteomes" id="UP000177027">
    <property type="component" value="Unassembled WGS sequence"/>
</dbReference>
<comment type="caution">
    <text evidence="3">The sequence shown here is derived from an EMBL/GenBank/DDBJ whole genome shotgun (WGS) entry which is preliminary data.</text>
</comment>
<name>A0A1F7HCS2_9BACT</name>
<feature type="region of interest" description="Disordered" evidence="1">
    <location>
        <begin position="125"/>
        <end position="144"/>
    </location>
</feature>
<gene>
    <name evidence="3" type="ORF">A3D06_00980</name>
</gene>
<feature type="transmembrane region" description="Helical" evidence="2">
    <location>
        <begin position="9"/>
        <end position="29"/>
    </location>
</feature>
<feature type="compositionally biased region" description="Polar residues" evidence="1">
    <location>
        <begin position="133"/>
        <end position="144"/>
    </location>
</feature>
<keyword evidence="2" id="KW-1133">Transmembrane helix</keyword>
<reference evidence="3 4" key="1">
    <citation type="journal article" date="2016" name="Nat. Commun.">
        <title>Thousands of microbial genomes shed light on interconnected biogeochemical processes in an aquifer system.</title>
        <authorList>
            <person name="Anantharaman K."/>
            <person name="Brown C.T."/>
            <person name="Hug L.A."/>
            <person name="Sharon I."/>
            <person name="Castelle C.J."/>
            <person name="Probst A.J."/>
            <person name="Thomas B.C."/>
            <person name="Singh A."/>
            <person name="Wilkins M.J."/>
            <person name="Karaoz U."/>
            <person name="Brodie E.L."/>
            <person name="Williams K.H."/>
            <person name="Hubbard S.S."/>
            <person name="Banfield J.F."/>
        </authorList>
    </citation>
    <scope>NUCLEOTIDE SEQUENCE [LARGE SCALE GENOMIC DNA]</scope>
</reference>
<proteinExistence type="predicted"/>
<dbReference type="EMBL" id="MFZS01000024">
    <property type="protein sequence ID" value="OGK28863.1"/>
    <property type="molecule type" value="Genomic_DNA"/>
</dbReference>
<evidence type="ECO:0000313" key="4">
    <source>
        <dbReference type="Proteomes" id="UP000177027"/>
    </source>
</evidence>
<organism evidence="3 4">
    <name type="scientific">Candidatus Roizmanbacteria bacterium RIFCSPHIGHO2_02_FULL_40_9</name>
    <dbReference type="NCBI Taxonomy" id="1802042"/>
    <lineage>
        <taxon>Bacteria</taxon>
        <taxon>Candidatus Roizmaniibacteriota</taxon>
    </lineage>
</organism>
<evidence type="ECO:0000256" key="1">
    <source>
        <dbReference type="SAM" id="MobiDB-lite"/>
    </source>
</evidence>
<feature type="region of interest" description="Disordered" evidence="1">
    <location>
        <begin position="151"/>
        <end position="171"/>
    </location>
</feature>
<evidence type="ECO:0000256" key="2">
    <source>
        <dbReference type="SAM" id="Phobius"/>
    </source>
</evidence>
<sequence>MNEEKKRKIIIVGSLILFILLIVIVILILKRGSGKNTQPVGLSCSKSGQTATITWRNKSSDQGVLVYGTQASAQMPFLSEEASAPAPVDAGLYEHTVKLDALGSDTYIVAVSGFTGITAECKGVDPEPKSKGPSLNSANAAVQPTQVVQIQEEPTPEPTDEITPTPIQSGGTSTLLPIVNATSYFNDNPSKSIYDCVRNFRYETSAAGKFYTGLASICASAWTQVNLSK</sequence>
<keyword evidence="2" id="KW-0812">Transmembrane</keyword>
<dbReference type="AlphaFoldDB" id="A0A1F7HCS2"/>
<accession>A0A1F7HCS2</accession>
<evidence type="ECO:0000313" key="3">
    <source>
        <dbReference type="EMBL" id="OGK28863.1"/>
    </source>
</evidence>